<gene>
    <name evidence="2" type="ORF">UF66_2199</name>
</gene>
<reference evidence="2 3" key="1">
    <citation type="submission" date="2015-03" db="EMBL/GenBank/DDBJ databases">
        <title>Genome Assembly of Staphylococcus cohnii subsp. cohnii strain G22B2.</title>
        <authorList>
            <person name="Nair G."/>
            <person name="Kaur G."/>
            <person name="Khatri I."/>
            <person name="Singh N.K."/>
            <person name="Sathyabama S."/>
            <person name="Maurya S.K."/>
            <person name="Subramanian S."/>
            <person name="Agrewala J.N."/>
            <person name="Mayilraj S."/>
        </authorList>
    </citation>
    <scope>NUCLEOTIDE SEQUENCE [LARGE SCALE GENOMIC DNA]</scope>
    <source>
        <strain evidence="2 3">G22B2</strain>
    </source>
</reference>
<dbReference type="Proteomes" id="UP000034455">
    <property type="component" value="Unassembled WGS sequence"/>
</dbReference>
<dbReference type="AlphaFoldDB" id="A0A0M2NVP3"/>
<dbReference type="Pfam" id="PF10263">
    <property type="entry name" value="SprT-like"/>
    <property type="match status" value="1"/>
</dbReference>
<dbReference type="SMART" id="SM00731">
    <property type="entry name" value="SprT"/>
    <property type="match status" value="1"/>
</dbReference>
<dbReference type="InterPro" id="IPR006640">
    <property type="entry name" value="SprT-like_domain"/>
</dbReference>
<protein>
    <submittedName>
        <fullName evidence="2">Putative metallopeptidase (Zinc) SprT family</fullName>
    </submittedName>
</protein>
<dbReference type="GO" id="GO:0006950">
    <property type="term" value="P:response to stress"/>
    <property type="evidence" value="ECO:0007669"/>
    <property type="project" value="UniProtKB-ARBA"/>
</dbReference>
<evidence type="ECO:0000313" key="3">
    <source>
        <dbReference type="Proteomes" id="UP000034455"/>
    </source>
</evidence>
<dbReference type="PATRIC" id="fig|74704.6.peg.2264"/>
<dbReference type="Pfam" id="PF17283">
    <property type="entry name" value="Zn_ribbon_SprT"/>
    <property type="match status" value="1"/>
</dbReference>
<name>A0A0M2NVP3_STACC</name>
<evidence type="ECO:0000259" key="1">
    <source>
        <dbReference type="SMART" id="SM00731"/>
    </source>
</evidence>
<feature type="domain" description="SprT-like" evidence="1">
    <location>
        <begin position="1"/>
        <end position="139"/>
    </location>
</feature>
<proteinExistence type="predicted"/>
<sequence>MTEYISITVFERPFKHSAYFNKRLRTTGGRYILNTHNIEINEKQYDAFGENAVIDIIKHELCHYHLHIQGKGYKHRDKDFKVLSSQTGSPRFCSAIESYEDRVRYIYKCSNCGAKYARIRKVNINKMFCGHCKGKLIEKNVFKNVNLIKKRVENINSLFIMNH</sequence>
<accession>A0A0M2NVP3</accession>
<dbReference type="EMBL" id="LAKJ01000044">
    <property type="protein sequence ID" value="KKI62584.1"/>
    <property type="molecule type" value="Genomic_DNA"/>
</dbReference>
<dbReference type="NCBIfam" id="NF003339">
    <property type="entry name" value="PRK04351.1"/>
    <property type="match status" value="1"/>
</dbReference>
<dbReference type="InterPro" id="IPR035240">
    <property type="entry name" value="SprT_Zn_ribbon"/>
</dbReference>
<organism evidence="2 3">
    <name type="scientific">Staphylococcus cohnii subsp. cohnii</name>
    <dbReference type="NCBI Taxonomy" id="74704"/>
    <lineage>
        <taxon>Bacteria</taxon>
        <taxon>Bacillati</taxon>
        <taxon>Bacillota</taxon>
        <taxon>Bacilli</taxon>
        <taxon>Bacillales</taxon>
        <taxon>Staphylococcaceae</taxon>
        <taxon>Staphylococcus</taxon>
        <taxon>Staphylococcus cohnii species complex</taxon>
    </lineage>
</organism>
<comment type="caution">
    <text evidence="2">The sequence shown here is derived from an EMBL/GenBank/DDBJ whole genome shotgun (WGS) entry which is preliminary data.</text>
</comment>
<evidence type="ECO:0000313" key="2">
    <source>
        <dbReference type="EMBL" id="KKI62584.1"/>
    </source>
</evidence>